<feature type="domain" description="RdRp catalytic" evidence="10">
    <location>
        <begin position="276"/>
        <end position="405"/>
    </location>
</feature>
<comment type="cofactor">
    <cofactor evidence="9">
        <name>Mg(2+)</name>
        <dbReference type="ChEBI" id="CHEBI:18420"/>
    </cofactor>
    <text evidence="9">Binds 2 Mg(2+) per subunit.</text>
</comment>
<comment type="catalytic activity">
    <reaction evidence="8">
        <text>RNA(n) + a ribonucleoside 5'-triphosphate = RNA(n+1) + diphosphate</text>
        <dbReference type="Rhea" id="RHEA:21248"/>
        <dbReference type="Rhea" id="RHEA-COMP:14527"/>
        <dbReference type="Rhea" id="RHEA-COMP:17342"/>
        <dbReference type="ChEBI" id="CHEBI:33019"/>
        <dbReference type="ChEBI" id="CHEBI:61557"/>
        <dbReference type="ChEBI" id="CHEBI:140395"/>
        <dbReference type="EC" id="2.7.7.48"/>
    </reaction>
</comment>
<evidence type="ECO:0000313" key="11">
    <source>
        <dbReference type="EMBL" id="DAD51224.1"/>
    </source>
</evidence>
<dbReference type="RefSeq" id="YP_010769405.1">
    <property type="nucleotide sequence ID" value="NC_073964.1"/>
</dbReference>
<keyword evidence="9" id="KW-0460">Magnesium</keyword>
<evidence type="ECO:0000256" key="7">
    <source>
        <dbReference type="ARBA" id="ARBA00030248"/>
    </source>
</evidence>
<protein>
    <recommendedName>
        <fullName evidence="1">RNA-directed RNA polymerase</fullName>
        <ecNumber evidence="1">2.7.7.48</ecNumber>
    </recommendedName>
    <alternativeName>
        <fullName evidence="7">RNA replicase beta chain</fullName>
    </alternativeName>
</protein>
<evidence type="ECO:0000256" key="1">
    <source>
        <dbReference type="ARBA" id="ARBA00012494"/>
    </source>
</evidence>
<dbReference type="Proteomes" id="UP000680511">
    <property type="component" value="Segment"/>
</dbReference>
<dbReference type="GO" id="GO:0000166">
    <property type="term" value="F:nucleotide binding"/>
    <property type="evidence" value="ECO:0007669"/>
    <property type="project" value="UniProtKB-KW"/>
</dbReference>
<dbReference type="Pfam" id="PF03431">
    <property type="entry name" value="RNA_replicase_B"/>
    <property type="match status" value="1"/>
</dbReference>
<reference evidence="11" key="1">
    <citation type="submission" date="2020-09" db="EMBL/GenBank/DDBJ databases">
        <title>Leviviricetes taxonomy.</title>
        <authorList>
            <person name="Stockdale S.R."/>
            <person name="Callanan J."/>
            <person name="Adriaenssens E.M."/>
            <person name="Kuhn J.H."/>
            <person name="Rumnieks J."/>
            <person name="Shkoporov A."/>
            <person name="Draper L.A."/>
            <person name="Ross P."/>
            <person name="Hill C."/>
        </authorList>
    </citation>
    <scope>NUCLEOTIDE SEQUENCE</scope>
</reference>
<dbReference type="GO" id="GO:0003968">
    <property type="term" value="F:RNA-directed RNA polymerase activity"/>
    <property type="evidence" value="ECO:0007669"/>
    <property type="project" value="UniProtKB-KW"/>
</dbReference>
<evidence type="ECO:0000313" key="12">
    <source>
        <dbReference type="Proteomes" id="UP000680511"/>
    </source>
</evidence>
<keyword evidence="6" id="KW-0693">Viral RNA replication</keyword>
<keyword evidence="12" id="KW-1185">Reference proteome</keyword>
<dbReference type="KEGG" id="vg:80398410"/>
<keyword evidence="5" id="KW-0547">Nucleotide-binding</keyword>
<organism evidence="11 12">
    <name type="scientific">ssRNA phage SRR7976327_1</name>
    <dbReference type="NCBI Taxonomy" id="2786730"/>
    <lineage>
        <taxon>Viruses</taxon>
        <taxon>Riboviria</taxon>
        <taxon>Orthornavirae</taxon>
        <taxon>Lenarviricota</taxon>
        <taxon>Leviviricetes</taxon>
        <taxon>Norzivirales</taxon>
        <taxon>Fiersviridae</taxon>
        <taxon>Ineyimevirus</taxon>
        <taxon>Ineyimevirus lutihabitans</taxon>
    </lineage>
</organism>
<dbReference type="GO" id="GO:0046872">
    <property type="term" value="F:metal ion binding"/>
    <property type="evidence" value="ECO:0007669"/>
    <property type="project" value="UniProtKB-KW"/>
</dbReference>
<evidence type="ECO:0000256" key="5">
    <source>
        <dbReference type="ARBA" id="ARBA00022741"/>
    </source>
</evidence>
<evidence type="ECO:0000256" key="8">
    <source>
        <dbReference type="ARBA" id="ARBA00048744"/>
    </source>
</evidence>
<keyword evidence="2 11" id="KW-0696">RNA-directed RNA polymerase</keyword>
<gene>
    <name evidence="11" type="primary">SRR7976327_1_3</name>
</gene>
<sequence length="571" mass="65223">MYFSTWDEQATEESTLSLLKDLSLAHALEGGKIGKEIASLIQENDFAALVAYELPLTRVDWDVSQLIHCRQALAFYQKLGFLGDPSLKKQRALDSFLASEMACKETNRLFLLVAGGQLNFLPRYTRILYAARKKISRILGPMPSIESFKFRFGPGSTTSIRKREANPQRKFSQTPRCSNELLRHWSFPSVVRELLPWLDCHQISERIDEEGYLCGTYPFIVTLGKLDFVPKNAKTYRSVVVEPTLNTLLQAGTGDYMTSRLLRAGIDTRDQSKNQRLARVGSVTDQLATLDLHAASDSISTQLVKFLLPEEWFDWLNAIRSRSVILKNGYRLDLQKFSSMGNGFTFPLETLIFWALTASACEGNVDSVSVYGDDIICPRERSDDVISILTMCGFKINLEKSFVEGPFRESCGCDYYKGIDIRPFYQKEPVDCRALFLLHNFYFRDFEFRRAEAVLEYIPDHLRIFGPDGFGDGHLLAHDWPRRRTRLIRRSGWGGYFFDTFRLLGVKQISLFPGDYVTPLYSVYVKHRDPLVEGLRDLSEIPEIPFSGDGRPYWAQPGTSGYEKISIYTLD</sequence>
<evidence type="ECO:0000259" key="10">
    <source>
        <dbReference type="PROSITE" id="PS50522"/>
    </source>
</evidence>
<accession>A0A8S5L0V4</accession>
<name>A0A8S5L0V4_9VIRU</name>
<feature type="binding site" evidence="9">
    <location>
        <position position="373"/>
    </location>
    <ligand>
        <name>Mg(2+)</name>
        <dbReference type="ChEBI" id="CHEBI:18420"/>
        <label>2</label>
    </ligand>
</feature>
<dbReference type="SUPFAM" id="SSF56672">
    <property type="entry name" value="DNA/RNA polymerases"/>
    <property type="match status" value="1"/>
</dbReference>
<keyword evidence="4" id="KW-0548">Nucleotidyltransferase</keyword>
<dbReference type="GO" id="GO:0039694">
    <property type="term" value="P:viral RNA genome replication"/>
    <property type="evidence" value="ECO:0007669"/>
    <property type="project" value="InterPro"/>
</dbReference>
<keyword evidence="3" id="KW-0808">Transferase</keyword>
<evidence type="ECO:0000256" key="9">
    <source>
        <dbReference type="PIRSR" id="PIRSR605093-1"/>
    </source>
</evidence>
<feature type="binding site" evidence="9">
    <location>
        <position position="374"/>
    </location>
    <ligand>
        <name>Mg(2+)</name>
        <dbReference type="ChEBI" id="CHEBI:18420"/>
        <label>2</label>
    </ligand>
</feature>
<keyword evidence="9" id="KW-0479">Metal-binding</keyword>
<dbReference type="InterPro" id="IPR043502">
    <property type="entry name" value="DNA/RNA_pol_sf"/>
</dbReference>
<proteinExistence type="predicted"/>
<dbReference type="PROSITE" id="PS50522">
    <property type="entry name" value="RDRP_PHAGE"/>
    <property type="match status" value="1"/>
</dbReference>
<dbReference type="EC" id="2.7.7.48" evidence="1"/>
<dbReference type="InterPro" id="IPR007096">
    <property type="entry name" value="RNA-dir_Rpol_cat_phage"/>
</dbReference>
<evidence type="ECO:0000256" key="2">
    <source>
        <dbReference type="ARBA" id="ARBA00022484"/>
    </source>
</evidence>
<dbReference type="EMBL" id="BK013758">
    <property type="protein sequence ID" value="DAD51224.1"/>
    <property type="molecule type" value="Genomic_RNA"/>
</dbReference>
<dbReference type="GeneID" id="80398410"/>
<evidence type="ECO:0000256" key="6">
    <source>
        <dbReference type="ARBA" id="ARBA00022953"/>
    </source>
</evidence>
<evidence type="ECO:0000256" key="4">
    <source>
        <dbReference type="ARBA" id="ARBA00022695"/>
    </source>
</evidence>
<dbReference type="InterPro" id="IPR005093">
    <property type="entry name" value="RNArep_beta"/>
</dbReference>
<feature type="binding site" evidence="9">
    <location>
        <position position="291"/>
    </location>
    <ligand>
        <name>Mg(2+)</name>
        <dbReference type="ChEBI" id="CHEBI:18420"/>
        <label>2</label>
    </ligand>
</feature>
<evidence type="ECO:0000256" key="3">
    <source>
        <dbReference type="ARBA" id="ARBA00022679"/>
    </source>
</evidence>